<gene>
    <name evidence="8" type="ORF">PACLA_8A039042</name>
</gene>
<feature type="transmembrane region" description="Helical" evidence="7">
    <location>
        <begin position="287"/>
        <end position="309"/>
    </location>
</feature>
<dbReference type="InterPro" id="IPR008010">
    <property type="entry name" value="Tatp1"/>
</dbReference>
<evidence type="ECO:0000256" key="4">
    <source>
        <dbReference type="ARBA" id="ARBA00022989"/>
    </source>
</evidence>
<proteinExistence type="inferred from homology"/>
<dbReference type="GO" id="GO:0045724">
    <property type="term" value="P:positive regulation of cilium assembly"/>
    <property type="evidence" value="ECO:0007669"/>
    <property type="project" value="TreeGrafter"/>
</dbReference>
<dbReference type="OrthoDB" id="29023at2759"/>
<dbReference type="Pfam" id="PF05346">
    <property type="entry name" value="DUF747"/>
    <property type="match status" value="1"/>
</dbReference>
<evidence type="ECO:0000256" key="3">
    <source>
        <dbReference type="ARBA" id="ARBA00022692"/>
    </source>
</evidence>
<evidence type="ECO:0000313" key="9">
    <source>
        <dbReference type="Proteomes" id="UP001152795"/>
    </source>
</evidence>
<feature type="compositionally biased region" description="Low complexity" evidence="6">
    <location>
        <begin position="50"/>
        <end position="76"/>
    </location>
</feature>
<name>A0A6S7GBR1_PARCT</name>
<evidence type="ECO:0000256" key="6">
    <source>
        <dbReference type="SAM" id="MobiDB-lite"/>
    </source>
</evidence>
<dbReference type="AlphaFoldDB" id="A0A6S7GBR1"/>
<feature type="compositionally biased region" description="Basic and acidic residues" evidence="6">
    <location>
        <begin position="11"/>
        <end position="25"/>
    </location>
</feature>
<feature type="transmembrane region" description="Helical" evidence="7">
    <location>
        <begin position="228"/>
        <end position="249"/>
    </location>
</feature>
<evidence type="ECO:0000256" key="2">
    <source>
        <dbReference type="ARBA" id="ARBA00008803"/>
    </source>
</evidence>
<dbReference type="EMBL" id="CACRXK020000542">
    <property type="protein sequence ID" value="CAB3982800.1"/>
    <property type="molecule type" value="Genomic_DNA"/>
</dbReference>
<evidence type="ECO:0000313" key="8">
    <source>
        <dbReference type="EMBL" id="CAB3982800.1"/>
    </source>
</evidence>
<feature type="region of interest" description="Disordered" evidence="6">
    <location>
        <begin position="590"/>
        <end position="619"/>
    </location>
</feature>
<organism evidence="8 9">
    <name type="scientific">Paramuricea clavata</name>
    <name type="common">Red gorgonian</name>
    <name type="synonym">Violescent sea-whip</name>
    <dbReference type="NCBI Taxonomy" id="317549"/>
    <lineage>
        <taxon>Eukaryota</taxon>
        <taxon>Metazoa</taxon>
        <taxon>Cnidaria</taxon>
        <taxon>Anthozoa</taxon>
        <taxon>Octocorallia</taxon>
        <taxon>Malacalcyonacea</taxon>
        <taxon>Plexauridae</taxon>
        <taxon>Paramuricea</taxon>
    </lineage>
</organism>
<comment type="similarity">
    <text evidence="2">Belongs to the TAPT1 family.</text>
</comment>
<keyword evidence="9" id="KW-1185">Reference proteome</keyword>
<feature type="region of interest" description="Disordered" evidence="6">
    <location>
        <begin position="1"/>
        <end position="76"/>
    </location>
</feature>
<dbReference type="PANTHER" id="PTHR13317">
    <property type="entry name" value="TRANSMEMBRANE ANTERIOR POSTERIOR TRANSFORMATION PROTEIN 1 HOMOLOG"/>
    <property type="match status" value="1"/>
</dbReference>
<comment type="caution">
    <text evidence="8">The sequence shown here is derived from an EMBL/GenBank/DDBJ whole genome shotgun (WGS) entry which is preliminary data.</text>
</comment>
<accession>A0A6S7GBR1</accession>
<dbReference type="GO" id="GO:0005789">
    <property type="term" value="C:endoplasmic reticulum membrane"/>
    <property type="evidence" value="ECO:0007669"/>
    <property type="project" value="TreeGrafter"/>
</dbReference>
<feature type="compositionally biased region" description="Polar residues" evidence="6">
    <location>
        <begin position="590"/>
        <end position="603"/>
    </location>
</feature>
<evidence type="ECO:0000256" key="1">
    <source>
        <dbReference type="ARBA" id="ARBA00004141"/>
    </source>
</evidence>
<feature type="transmembrane region" description="Helical" evidence="7">
    <location>
        <begin position="355"/>
        <end position="378"/>
    </location>
</feature>
<evidence type="ECO:0000256" key="7">
    <source>
        <dbReference type="SAM" id="Phobius"/>
    </source>
</evidence>
<sequence length="645" mass="73676">MEDINKTSQTQEEHLNKFEKNKKDTNCSTDSENAELENTDEQNVPNSVHNSSDISNTNSNSVKSENNSENSEVNEPCNSITNELISTDHGSSCPETPTNFTSTYTTTHNTVHKRNTGNTESSKQSAKSEQEFVIHHEHCENLDGVSNNDSFENIKDSKSSVQERKPVDLPEYLIKGLTQNTAKGFSLFHYLKVEVTRGYLFEEQEEKFLDQREKIYTFMKTPRELEKLMWFGFLLCLDCFLFVFTYLPVRVLLAMLQLLGNVVCLKFLRNTLSLLEPHQTCDLLRGFILLVCCVAMNSWCDLSILYHIVRGQSVIKLYVIYNMLDIADRLFSSIGQDTLDALFWTGAEPRQKRRFVMIILHFGLASVYVFLHALLVLFQAITLNVAINSHNKVLMVVMVSNQFVELKGCVFKKFEKNNLFQMSCADIRERFYYVVLVSLVTLRNMHELQWNLDHLYELVPSVALLLCSEVFVDWVKHAFITKFNCISSEVYREYRELLALDAATSRLFGQQRACSDHFDLVSRRLGFIPLPLGCVVYRVTSQSVQISGTAGIVVLVLVYLWLTSVKILNSIILLGLSSHYVMNKTSNINETKPNMESSPSPSDLQLPVSDPLDRDQNKVGTVSKPRQVKALNEIDRYTLCSNRIV</sequence>
<comment type="subcellular location">
    <subcellularLocation>
        <location evidence="1">Membrane</location>
        <topology evidence="1">Multi-pass membrane protein</topology>
    </subcellularLocation>
</comment>
<evidence type="ECO:0000256" key="5">
    <source>
        <dbReference type="ARBA" id="ARBA00023136"/>
    </source>
</evidence>
<protein>
    <submittedName>
        <fullName evidence="8">Transmembrane anterior posterior transformation 1 homolog</fullName>
    </submittedName>
</protein>
<reference evidence="8" key="1">
    <citation type="submission" date="2020-04" db="EMBL/GenBank/DDBJ databases">
        <authorList>
            <person name="Alioto T."/>
            <person name="Alioto T."/>
            <person name="Gomez Garrido J."/>
        </authorList>
    </citation>
    <scope>NUCLEOTIDE SEQUENCE</scope>
    <source>
        <strain evidence="8">A484AB</strain>
    </source>
</reference>
<keyword evidence="5 7" id="KW-0472">Membrane</keyword>
<dbReference type="GO" id="GO:0036064">
    <property type="term" value="C:ciliary basal body"/>
    <property type="evidence" value="ECO:0007669"/>
    <property type="project" value="TreeGrafter"/>
</dbReference>
<feature type="compositionally biased region" description="Polar residues" evidence="6">
    <location>
        <begin position="1"/>
        <end position="10"/>
    </location>
</feature>
<feature type="region of interest" description="Disordered" evidence="6">
    <location>
        <begin position="109"/>
        <end position="128"/>
    </location>
</feature>
<keyword evidence="4 7" id="KW-1133">Transmembrane helix</keyword>
<dbReference type="Proteomes" id="UP001152795">
    <property type="component" value="Unassembled WGS sequence"/>
</dbReference>
<dbReference type="PANTHER" id="PTHR13317:SF4">
    <property type="entry name" value="TRANSMEMBRANE ANTERIOR POSTERIOR TRANSFORMATION PROTEIN 1 HOMOLOG"/>
    <property type="match status" value="1"/>
</dbReference>
<keyword evidence="3 7" id="KW-0812">Transmembrane</keyword>